<dbReference type="EMBL" id="FQZS01000006">
    <property type="protein sequence ID" value="SHI66184.1"/>
    <property type="molecule type" value="Genomic_DNA"/>
</dbReference>
<dbReference type="Gene3D" id="3.40.50.1970">
    <property type="match status" value="1"/>
</dbReference>
<evidence type="ECO:0000256" key="8">
    <source>
        <dbReference type="ARBA" id="ARBA00049006"/>
    </source>
</evidence>
<protein>
    <recommendedName>
        <fullName evidence="7">Glycerol dehydrogenase</fullName>
        <ecNumber evidence="6">1.1.1.6</ecNumber>
    </recommendedName>
</protein>
<keyword evidence="9" id="KW-0862">Zinc</keyword>
<evidence type="ECO:0000256" key="4">
    <source>
        <dbReference type="ARBA" id="ARBA00023027"/>
    </source>
</evidence>
<keyword evidence="2 9" id="KW-0479">Metal-binding</keyword>
<feature type="binding site" evidence="11">
    <location>
        <begin position="115"/>
        <end position="118"/>
    </location>
    <ligand>
        <name>NAD(+)</name>
        <dbReference type="ChEBI" id="CHEBI:57540"/>
    </ligand>
</feature>
<dbReference type="SUPFAM" id="SSF56796">
    <property type="entry name" value="Dehydroquinate synthase-like"/>
    <property type="match status" value="1"/>
</dbReference>
<feature type="binding site" evidence="11">
    <location>
        <position position="130"/>
    </location>
    <ligand>
        <name>NAD(+)</name>
        <dbReference type="ChEBI" id="CHEBI:57540"/>
    </ligand>
</feature>
<dbReference type="Pfam" id="PF00465">
    <property type="entry name" value="Fe-ADH"/>
    <property type="match status" value="1"/>
</dbReference>
<dbReference type="PROSITE" id="PS00913">
    <property type="entry name" value="ADH_IRON_1"/>
    <property type="match status" value="1"/>
</dbReference>
<evidence type="ECO:0000256" key="5">
    <source>
        <dbReference type="ARBA" id="ARBA00037918"/>
    </source>
</evidence>
<dbReference type="STRING" id="1122184.SAMN02745176_00929"/>
<evidence type="ECO:0000313" key="13">
    <source>
        <dbReference type="EMBL" id="SHI66184.1"/>
    </source>
</evidence>
<evidence type="ECO:0000256" key="3">
    <source>
        <dbReference type="ARBA" id="ARBA00023002"/>
    </source>
</evidence>
<evidence type="ECO:0000256" key="1">
    <source>
        <dbReference type="ARBA" id="ARBA00007358"/>
    </source>
</evidence>
<evidence type="ECO:0000256" key="6">
    <source>
        <dbReference type="ARBA" id="ARBA00039147"/>
    </source>
</evidence>
<feature type="domain" description="Alcohol dehydrogenase iron-type/glycerol dehydrogenase GldA" evidence="12">
    <location>
        <begin position="8"/>
        <end position="153"/>
    </location>
</feature>
<organism evidence="13 14">
    <name type="scientific">Lutispora thermophila DSM 19022</name>
    <dbReference type="NCBI Taxonomy" id="1122184"/>
    <lineage>
        <taxon>Bacteria</taxon>
        <taxon>Bacillati</taxon>
        <taxon>Bacillota</taxon>
        <taxon>Clostridia</taxon>
        <taxon>Lutisporales</taxon>
        <taxon>Lutisporaceae</taxon>
        <taxon>Lutispora</taxon>
    </lineage>
</organism>
<keyword evidence="4 11" id="KW-0520">NAD</keyword>
<dbReference type="GO" id="GO:0046872">
    <property type="term" value="F:metal ion binding"/>
    <property type="evidence" value="ECO:0007669"/>
    <property type="project" value="UniProtKB-KW"/>
</dbReference>
<dbReference type="PANTHER" id="PTHR43616">
    <property type="entry name" value="GLYCEROL DEHYDROGENASE"/>
    <property type="match status" value="1"/>
</dbReference>
<dbReference type="PIRSF" id="PIRSF000112">
    <property type="entry name" value="Glycerol_dehydrogenase"/>
    <property type="match status" value="1"/>
</dbReference>
<gene>
    <name evidence="13" type="ORF">SAMN02745176_00929</name>
</gene>
<comment type="cofactor">
    <cofactor evidence="9">
        <name>Zn(2+)</name>
        <dbReference type="ChEBI" id="CHEBI:29105"/>
    </cofactor>
    <text evidence="9">Binds 1 zinc ion per subunit.</text>
</comment>
<feature type="binding site" evidence="11">
    <location>
        <position position="124"/>
    </location>
    <ligand>
        <name>NAD(+)</name>
        <dbReference type="ChEBI" id="CHEBI:57540"/>
    </ligand>
</feature>
<sequence length="363" mass="39370">MTKAAIFPTKYVQGNGELKRIKSYVEHLGNSFFVLISESGYKRFGSILKESFGDSVKVDFAIFNGECSKTEINRLREEFKAKGSDVIIAVGGGKIHDTCKAIGYYEKAPVVIVPTIASTDAPCSAVSVIYTDDGVVEEYLFVPKNPDLVLVDTEIVANAPARLLVAGMGDALATYFEARASVRSHSKTMAGGYTTDTAFALAKLCYDTLINEGYKAKLAVENKVVTQAVEKIIEANTLLSGIGFESGGLGAAHSVHNGFTALEETHSLYHGEKVAFGVLVQLVLENAPMEEIEEVLYFCNEVGLPTTLRELNVTDKSKEKLMKVAELSCAETETIHCMPFEVTPEDVYAAILTADALGENYKK</sequence>
<evidence type="ECO:0000313" key="14">
    <source>
        <dbReference type="Proteomes" id="UP000184442"/>
    </source>
</evidence>
<comment type="pathway">
    <text evidence="5">Polyol metabolism; glycerol fermentation; glycerone phosphate from glycerol (oxidative route): step 1/2.</text>
</comment>
<comment type="catalytic activity">
    <reaction evidence="8">
        <text>glycerol + NAD(+) = dihydroxyacetone + NADH + H(+)</text>
        <dbReference type="Rhea" id="RHEA:13769"/>
        <dbReference type="ChEBI" id="CHEBI:15378"/>
        <dbReference type="ChEBI" id="CHEBI:16016"/>
        <dbReference type="ChEBI" id="CHEBI:17754"/>
        <dbReference type="ChEBI" id="CHEBI:57540"/>
        <dbReference type="ChEBI" id="CHEBI:57945"/>
        <dbReference type="EC" id="1.1.1.6"/>
    </reaction>
</comment>
<proteinExistence type="inferred from homology"/>
<evidence type="ECO:0000256" key="7">
    <source>
        <dbReference type="ARBA" id="ARBA00040132"/>
    </source>
</evidence>
<feature type="binding site" evidence="10">
    <location>
        <position position="120"/>
    </location>
    <ligand>
        <name>glycerol</name>
        <dbReference type="ChEBI" id="CHEBI:17754"/>
    </ligand>
</feature>
<evidence type="ECO:0000256" key="11">
    <source>
        <dbReference type="PIRSR" id="PIRSR000112-3"/>
    </source>
</evidence>
<evidence type="ECO:0000259" key="12">
    <source>
        <dbReference type="Pfam" id="PF00465"/>
    </source>
</evidence>
<dbReference type="Gene3D" id="1.20.1090.10">
    <property type="entry name" value="Dehydroquinate synthase-like - alpha domain"/>
    <property type="match status" value="1"/>
</dbReference>
<dbReference type="PANTHER" id="PTHR43616:SF5">
    <property type="entry name" value="GLYCEROL DEHYDROGENASE 1"/>
    <property type="match status" value="1"/>
</dbReference>
<dbReference type="GO" id="GO:0008888">
    <property type="term" value="F:glycerol dehydrogenase (NAD+) activity"/>
    <property type="evidence" value="ECO:0007669"/>
    <property type="project" value="UniProtKB-EC"/>
</dbReference>
<name>A0A1M6CZE5_9FIRM</name>
<dbReference type="RefSeq" id="WP_073025074.1">
    <property type="nucleotide sequence ID" value="NZ_FQZS01000006.1"/>
</dbReference>
<dbReference type="PROSITE" id="PS00060">
    <property type="entry name" value="ADH_IRON_2"/>
    <property type="match status" value="1"/>
</dbReference>
<feature type="binding site" evidence="11">
    <location>
        <begin position="93"/>
        <end position="97"/>
    </location>
    <ligand>
        <name>NAD(+)</name>
        <dbReference type="ChEBI" id="CHEBI:57540"/>
    </ligand>
</feature>
<feature type="binding site" evidence="9">
    <location>
        <position position="270"/>
    </location>
    <ligand>
        <name>glycerol</name>
        <dbReference type="ChEBI" id="CHEBI:17754"/>
    </ligand>
</feature>
<feature type="binding site" evidence="9">
    <location>
        <position position="170"/>
    </location>
    <ligand>
        <name>glycerol</name>
        <dbReference type="ChEBI" id="CHEBI:17754"/>
    </ligand>
</feature>
<dbReference type="Proteomes" id="UP000184442">
    <property type="component" value="Unassembled WGS sequence"/>
</dbReference>
<evidence type="ECO:0000256" key="2">
    <source>
        <dbReference type="ARBA" id="ARBA00022723"/>
    </source>
</evidence>
<dbReference type="GO" id="GO:0005829">
    <property type="term" value="C:cytosol"/>
    <property type="evidence" value="ECO:0007669"/>
    <property type="project" value="TreeGrafter"/>
</dbReference>
<dbReference type="OrthoDB" id="5198708at2"/>
<feature type="binding site" evidence="9">
    <location>
        <position position="253"/>
    </location>
    <ligand>
        <name>glycerol</name>
        <dbReference type="ChEBI" id="CHEBI:17754"/>
    </ligand>
</feature>
<evidence type="ECO:0000256" key="9">
    <source>
        <dbReference type="PIRSR" id="PIRSR000112-1"/>
    </source>
</evidence>
<dbReference type="AlphaFoldDB" id="A0A1M6CZE5"/>
<dbReference type="InterPro" id="IPR001670">
    <property type="entry name" value="ADH_Fe/GldA"/>
</dbReference>
<dbReference type="EC" id="1.1.1.6" evidence="6"/>
<reference evidence="13 14" key="1">
    <citation type="submission" date="2016-11" db="EMBL/GenBank/DDBJ databases">
        <authorList>
            <person name="Jaros S."/>
            <person name="Januszkiewicz K."/>
            <person name="Wedrychowicz H."/>
        </authorList>
    </citation>
    <scope>NUCLEOTIDE SEQUENCE [LARGE SCALE GENOMIC DNA]</scope>
    <source>
        <strain evidence="13 14">DSM 19022</strain>
    </source>
</reference>
<dbReference type="InterPro" id="IPR018211">
    <property type="entry name" value="ADH_Fe_CS"/>
</dbReference>
<dbReference type="InterPro" id="IPR016205">
    <property type="entry name" value="Glycerol_DH"/>
</dbReference>
<keyword evidence="3" id="KW-0560">Oxidoreductase</keyword>
<evidence type="ECO:0000256" key="10">
    <source>
        <dbReference type="PIRSR" id="PIRSR000112-2"/>
    </source>
</evidence>
<dbReference type="CDD" id="cd08170">
    <property type="entry name" value="GlyDH"/>
    <property type="match status" value="1"/>
</dbReference>
<accession>A0A1M6CZE5</accession>
<comment type="similarity">
    <text evidence="1">Belongs to the iron-containing alcohol dehydrogenase family.</text>
</comment>
<keyword evidence="14" id="KW-1185">Reference proteome</keyword>
<dbReference type="NCBIfam" id="NF006941">
    <property type="entry name" value="PRK09423.1"/>
    <property type="match status" value="1"/>
</dbReference>